<dbReference type="AlphaFoldDB" id="A0A0F9CQC5"/>
<dbReference type="EMBL" id="LAZR01035031">
    <property type="protein sequence ID" value="KKL28622.1"/>
    <property type="molecule type" value="Genomic_DNA"/>
</dbReference>
<reference evidence="1" key="1">
    <citation type="journal article" date="2015" name="Nature">
        <title>Complex archaea that bridge the gap between prokaryotes and eukaryotes.</title>
        <authorList>
            <person name="Spang A."/>
            <person name="Saw J.H."/>
            <person name="Jorgensen S.L."/>
            <person name="Zaremba-Niedzwiedzka K."/>
            <person name="Martijn J."/>
            <person name="Lind A.E."/>
            <person name="van Eijk R."/>
            <person name="Schleper C."/>
            <person name="Guy L."/>
            <person name="Ettema T.J."/>
        </authorList>
    </citation>
    <scope>NUCLEOTIDE SEQUENCE</scope>
</reference>
<gene>
    <name evidence="1" type="ORF">LCGC14_2373300</name>
</gene>
<comment type="caution">
    <text evidence="1">The sequence shown here is derived from an EMBL/GenBank/DDBJ whole genome shotgun (WGS) entry which is preliminary data.</text>
</comment>
<name>A0A0F9CQC5_9ZZZZ</name>
<organism evidence="1">
    <name type="scientific">marine sediment metagenome</name>
    <dbReference type="NCBI Taxonomy" id="412755"/>
    <lineage>
        <taxon>unclassified sequences</taxon>
        <taxon>metagenomes</taxon>
        <taxon>ecological metagenomes</taxon>
    </lineage>
</organism>
<proteinExistence type="predicted"/>
<protein>
    <submittedName>
        <fullName evidence="1">Uncharacterized protein</fullName>
    </submittedName>
</protein>
<evidence type="ECO:0000313" key="1">
    <source>
        <dbReference type="EMBL" id="KKL28622.1"/>
    </source>
</evidence>
<accession>A0A0F9CQC5</accession>
<sequence length="51" mass="5787">MEGEYICVEDLIKSLLKCDMSWEVQVKRDGKKLENTQIVAVKPEGLVCLFG</sequence>